<dbReference type="KEGG" id="poz:I0K15_08200"/>
<dbReference type="PANTHER" id="PTHR10443:SF12">
    <property type="entry name" value="DIPEPTIDASE"/>
    <property type="match status" value="1"/>
</dbReference>
<proteinExistence type="predicted"/>
<dbReference type="InterPro" id="IPR032466">
    <property type="entry name" value="Metal_Hydrolase"/>
</dbReference>
<gene>
    <name evidence="1" type="ORF">I0K15_08200</name>
</gene>
<evidence type="ECO:0000313" key="2">
    <source>
        <dbReference type="Proteomes" id="UP000594800"/>
    </source>
</evidence>
<reference evidence="1 2" key="1">
    <citation type="submission" date="2020-11" db="EMBL/GenBank/DDBJ databases">
        <title>Description of Pontivivens ytuae sp. nov. isolated from deep sea sediment of Mariana Trench.</title>
        <authorList>
            <person name="Wang Z."/>
            <person name="Sun Q.-L."/>
            <person name="Xu X.-D."/>
            <person name="Tang Y.-Z."/>
            <person name="Zhang J."/>
        </authorList>
    </citation>
    <scope>NUCLEOTIDE SEQUENCE [LARGE SCALE GENOMIC DNA]</scope>
    <source>
        <strain evidence="1 2">MT2928</strain>
    </source>
</reference>
<dbReference type="PANTHER" id="PTHR10443">
    <property type="entry name" value="MICROSOMAL DIPEPTIDASE"/>
    <property type="match status" value="1"/>
</dbReference>
<dbReference type="SUPFAM" id="SSF51556">
    <property type="entry name" value="Metallo-dependent hydrolases"/>
    <property type="match status" value="1"/>
</dbReference>
<dbReference type="GO" id="GO:0006508">
    <property type="term" value="P:proteolysis"/>
    <property type="evidence" value="ECO:0007669"/>
    <property type="project" value="InterPro"/>
</dbReference>
<keyword evidence="2" id="KW-1185">Reference proteome</keyword>
<dbReference type="GO" id="GO:0070573">
    <property type="term" value="F:metallodipeptidase activity"/>
    <property type="evidence" value="ECO:0007669"/>
    <property type="project" value="InterPro"/>
</dbReference>
<dbReference type="Proteomes" id="UP000594800">
    <property type="component" value="Chromosome"/>
</dbReference>
<name>A0A7S9LUW1_9RHOB</name>
<sequence>MPRPPIFDGHNDCLLRLMRAGGRPALGQFREGGPGHVDLPKAREGGFAGGFFAIFVPDTGPFYMEEMLRPEYDLPLAEMVAEADALPIALHQAGLLLELDRRGDLRLCRSAAEIRAAMADGQLAAVMHMEGAEAIGPDLDALDVLHAAGLRSLGPVWSRETIFGHGVPFRYPSTADTGPGLTEAGQRLVARCADMRIMVDTSHLTERGFWDIAEAGVPLIATHSNAHAICPQARNVSDAQLRAIGETGGMVGLNFAGAFLRPDGQMRAEGALEWMVRHLDHMLAMAGEDHVGLGSDFDGAVIPAEIGSTAGLDALRQAMEQHGYGDRLIEKICHANWLACCERLWGE</sequence>
<organism evidence="1 2">
    <name type="scientific">Pontivivens ytuae</name>
    <dbReference type="NCBI Taxonomy" id="2789856"/>
    <lineage>
        <taxon>Bacteria</taxon>
        <taxon>Pseudomonadati</taxon>
        <taxon>Pseudomonadota</taxon>
        <taxon>Alphaproteobacteria</taxon>
        <taxon>Rhodobacterales</taxon>
        <taxon>Paracoccaceae</taxon>
        <taxon>Pontivivens</taxon>
    </lineage>
</organism>
<accession>A0A7S9LUW1</accession>
<dbReference type="CDD" id="cd01301">
    <property type="entry name" value="rDP_like"/>
    <property type="match status" value="1"/>
</dbReference>
<dbReference type="EMBL" id="CP064942">
    <property type="protein sequence ID" value="QPH55694.1"/>
    <property type="molecule type" value="Genomic_DNA"/>
</dbReference>
<dbReference type="InterPro" id="IPR008257">
    <property type="entry name" value="Pept_M19"/>
</dbReference>
<dbReference type="RefSeq" id="WP_196104956.1">
    <property type="nucleotide sequence ID" value="NZ_CP064942.1"/>
</dbReference>
<protein>
    <submittedName>
        <fullName evidence="1">Dipeptidase</fullName>
    </submittedName>
</protein>
<dbReference type="Gene3D" id="3.20.20.140">
    <property type="entry name" value="Metal-dependent hydrolases"/>
    <property type="match status" value="1"/>
</dbReference>
<evidence type="ECO:0000313" key="1">
    <source>
        <dbReference type="EMBL" id="QPH55694.1"/>
    </source>
</evidence>
<dbReference type="Pfam" id="PF01244">
    <property type="entry name" value="Peptidase_M19"/>
    <property type="match status" value="1"/>
</dbReference>
<dbReference type="AlphaFoldDB" id="A0A7S9LUW1"/>
<dbReference type="PROSITE" id="PS51365">
    <property type="entry name" value="RENAL_DIPEPTIDASE_2"/>
    <property type="match status" value="1"/>
</dbReference>